<dbReference type="GO" id="GO:0000479">
    <property type="term" value="P:endonucleolytic cleavage of tricistronic rRNA transcript (SSU-rRNA, 5.8S rRNA, LSU-rRNA)"/>
    <property type="evidence" value="ECO:0007669"/>
    <property type="project" value="TreeGrafter"/>
</dbReference>
<dbReference type="GO" id="GO:0034511">
    <property type="term" value="F:U3 snoRNA binding"/>
    <property type="evidence" value="ECO:0007669"/>
    <property type="project" value="TreeGrafter"/>
</dbReference>
<dbReference type="EMBL" id="KC297648">
    <property type="protein sequence ID" value="AGW45719.1"/>
    <property type="molecule type" value="Genomic_DNA"/>
</dbReference>
<gene>
    <name evidence="2" type="primary">TSR1</name>
</gene>
<dbReference type="InterPro" id="IPR039761">
    <property type="entry name" value="Bms1/Tsr1"/>
</dbReference>
<evidence type="ECO:0000313" key="2">
    <source>
        <dbReference type="EMBL" id="AGW45719.1"/>
    </source>
</evidence>
<dbReference type="GO" id="GO:0005525">
    <property type="term" value="F:GTP binding"/>
    <property type="evidence" value="ECO:0007669"/>
    <property type="project" value="TreeGrafter"/>
</dbReference>
<dbReference type="AlphaFoldDB" id="U3PM99"/>
<feature type="non-terminal residue" evidence="2">
    <location>
        <position position="230"/>
    </location>
</feature>
<feature type="domain" description="Ribosome biogenesis protein BMS1/TSR1 C-terminal" evidence="1">
    <location>
        <begin position="1"/>
        <end position="229"/>
    </location>
</feature>
<dbReference type="PANTHER" id="PTHR12858:SF1">
    <property type="entry name" value="PRE-RRNA-PROCESSING PROTEIN TSR1 HOMOLOG"/>
    <property type="match status" value="1"/>
</dbReference>
<sequence>IDYARIFQLENPKNMGKHFMNRLDSAPVFTGSNVTIVLSSVPQSVYHSFNKNKLFAAFSLLPHENKFSVLHFIIKRHQDYEKPVRSKDEVILMCGFRRMVVRPLYSQFGGSKSSSNNVRKFERFLQNGTFSIGTVYAPVCFGNDPVLMYLPLHILNETLPTLIGTGSVYSVDPTRILAKRIVLTGIPYKINKRKATIRFMFYNPIDINYFKPIQLSTKYGRHGHIIESLG</sequence>
<name>U3PM99_9FUNG</name>
<feature type="non-terminal residue" evidence="2">
    <location>
        <position position="1"/>
    </location>
</feature>
<organism evidence="2">
    <name type="scientific">Smittium simulii</name>
    <dbReference type="NCBI Taxonomy" id="133385"/>
    <lineage>
        <taxon>Eukaryota</taxon>
        <taxon>Fungi</taxon>
        <taxon>Fungi incertae sedis</taxon>
        <taxon>Zoopagomycota</taxon>
        <taxon>Kickxellomycotina</taxon>
        <taxon>Harpellomycetes</taxon>
        <taxon>Harpellales</taxon>
        <taxon>Legeriomycetaceae</taxon>
        <taxon>Smittium</taxon>
    </lineage>
</organism>
<protein>
    <submittedName>
        <fullName evidence="2">Ribosome biogenesis protein TSR1</fullName>
    </submittedName>
</protein>
<dbReference type="InterPro" id="IPR007034">
    <property type="entry name" value="BMS1_TSR1_C"/>
</dbReference>
<evidence type="ECO:0000259" key="1">
    <source>
        <dbReference type="SMART" id="SM01362"/>
    </source>
</evidence>
<proteinExistence type="predicted"/>
<dbReference type="SMART" id="SM01362">
    <property type="entry name" value="DUF663"/>
    <property type="match status" value="1"/>
</dbReference>
<dbReference type="GO" id="GO:0003924">
    <property type="term" value="F:GTPase activity"/>
    <property type="evidence" value="ECO:0007669"/>
    <property type="project" value="TreeGrafter"/>
</dbReference>
<dbReference type="GO" id="GO:0030688">
    <property type="term" value="C:preribosome, small subunit precursor"/>
    <property type="evidence" value="ECO:0007669"/>
    <property type="project" value="TreeGrafter"/>
</dbReference>
<reference evidence="2" key="1">
    <citation type="journal article" date="2013" name="Persoonia">
        <title>Examining new phylogenetic markers to uncover the evolutionary history of early-diverging fungi: comparing MCM7, TSR1 and rRNA genes for single- and multi-gene analyses of the Kickxellomycotina.</title>
        <authorList>
            <person name="Tretter E.D."/>
            <person name="Johnson E.M."/>
            <person name="Wang Y."/>
            <person name="Kandel P."/>
            <person name="White M.M."/>
        </authorList>
    </citation>
    <scope>NUCLEOTIDE SEQUENCE</scope>
    <source>
        <strain evidence="2">41-1-6</strain>
    </source>
</reference>
<dbReference type="PANTHER" id="PTHR12858">
    <property type="entry name" value="RIBOSOME BIOGENESIS PROTEIN"/>
    <property type="match status" value="1"/>
</dbReference>
<accession>U3PM99</accession>
<dbReference type="GO" id="GO:0000462">
    <property type="term" value="P:maturation of SSU-rRNA from tricistronic rRNA transcript (SSU-rRNA, 5.8S rRNA, LSU-rRNA)"/>
    <property type="evidence" value="ECO:0007669"/>
    <property type="project" value="TreeGrafter"/>
</dbReference>
<dbReference type="Pfam" id="PF04950">
    <property type="entry name" value="RIBIOP_C"/>
    <property type="match status" value="1"/>
</dbReference>